<feature type="domain" description="ABC transporter" evidence="10">
    <location>
        <begin position="21"/>
        <end position="269"/>
    </location>
</feature>
<reference evidence="11 13" key="2">
    <citation type="journal article" date="2013" name="Nature">
        <title>Insights into bilaterian evolution from three spiralian genomes.</title>
        <authorList>
            <person name="Simakov O."/>
            <person name="Marletaz F."/>
            <person name="Cho S.J."/>
            <person name="Edsinger-Gonzales E."/>
            <person name="Havlak P."/>
            <person name="Hellsten U."/>
            <person name="Kuo D.H."/>
            <person name="Larsson T."/>
            <person name="Lv J."/>
            <person name="Arendt D."/>
            <person name="Savage R."/>
            <person name="Osoegawa K."/>
            <person name="de Jong P."/>
            <person name="Grimwood J."/>
            <person name="Chapman J.A."/>
            <person name="Shapiro H."/>
            <person name="Aerts A."/>
            <person name="Otillar R.P."/>
            <person name="Terry A.Y."/>
            <person name="Boore J.L."/>
            <person name="Grigoriev I.V."/>
            <person name="Lindberg D.R."/>
            <person name="Seaver E.C."/>
            <person name="Weisblat D.A."/>
            <person name="Putnam N.H."/>
            <person name="Rokhsar D.S."/>
        </authorList>
    </citation>
    <scope>NUCLEOTIDE SEQUENCE</scope>
    <source>
        <strain evidence="11 13">I ESC-2004</strain>
    </source>
</reference>
<evidence type="ECO:0000256" key="6">
    <source>
        <dbReference type="ARBA" id="ARBA00022840"/>
    </source>
</evidence>
<feature type="transmembrane region" description="Helical" evidence="9">
    <location>
        <begin position="377"/>
        <end position="398"/>
    </location>
</feature>
<sequence>MDKQAPRSLERATSTVQGATLSLHNVSYAVQAKVSGKLFATYPKEILNDINGIFRPGMNAILGPTGSGKSSLLDLIAGRKDPRGVKGTLLVDGLPQPKNFKCMTGYVVQDDIVTGTLTVRENLMFSANLRISDSVPTKVRKEKVEETIKELGLQKCADSKIGTEFIRGVSGGERKRTNIGMELVISPPVLFLDEPTTGLDASTSNSVMRLLQNLSRRGRTIIFSIHQPRFSIFKTFDHMMLLCEGKTVYHGPAQQALSYYEDLGFECEEFNNPPDFFLDVILGDIPPNTENKKKQGIKAHEARENLAKYLSEEYEKSSLYAQLRNDIDPIYDEYEKQLANGSAKQIMVGEYANGFLSQTATVSSRALKNLVRDPQTVLMQMFLAIFMGIIAGIVYWQLEDSYESGIQNRTGAIFFIAMNMVFSSVSAIVTFISERALFIHERVSGFYRVSCYFLSKMLFDIVPLRLLPTTVFICITYFMIGFQLDVENFFMFYLTIVLLTFTAACIAFFASTVTREFLIAQLVCILIVIISMIFGGFFVNLDTMGDWLSWLQYVSIFRYGLNALMIVELKDQSYCTNITVPVFQEVCALDCSQYGNDYLRNNGIGFETSWDFWQNEVALCGLLTFFLVIAFILLQNINKYK</sequence>
<feature type="transmembrane region" description="Helical" evidence="9">
    <location>
        <begin position="466"/>
        <end position="484"/>
    </location>
</feature>
<dbReference type="HOGENOM" id="CLU_000604_57_8_1"/>
<dbReference type="OMA" id="PWLAWIK"/>
<evidence type="ECO:0000256" key="2">
    <source>
        <dbReference type="ARBA" id="ARBA00005814"/>
    </source>
</evidence>
<dbReference type="PANTHER" id="PTHR48041:SF116">
    <property type="entry name" value="PROTEIN BROWN"/>
    <property type="match status" value="1"/>
</dbReference>
<proteinExistence type="inferred from homology"/>
<evidence type="ECO:0000256" key="5">
    <source>
        <dbReference type="ARBA" id="ARBA00022741"/>
    </source>
</evidence>
<evidence type="ECO:0000259" key="10">
    <source>
        <dbReference type="PROSITE" id="PS50893"/>
    </source>
</evidence>
<dbReference type="InterPro" id="IPR043926">
    <property type="entry name" value="ABCG_dom"/>
</dbReference>
<dbReference type="GO" id="GO:0015562">
    <property type="term" value="F:efflux transmembrane transporter activity"/>
    <property type="evidence" value="ECO:0007669"/>
    <property type="project" value="UniProtKB-ARBA"/>
</dbReference>
<keyword evidence="13" id="KW-1185">Reference proteome</keyword>
<gene>
    <name evidence="11" type="ORF">CAPTEDRAFT_106482</name>
</gene>
<dbReference type="EMBL" id="KB301107">
    <property type="protein sequence ID" value="ELU05928.1"/>
    <property type="molecule type" value="Genomic_DNA"/>
</dbReference>
<evidence type="ECO:0000256" key="3">
    <source>
        <dbReference type="ARBA" id="ARBA00022448"/>
    </source>
</evidence>
<feature type="transmembrane region" description="Helical" evidence="9">
    <location>
        <begin position="612"/>
        <end position="634"/>
    </location>
</feature>
<evidence type="ECO:0000256" key="9">
    <source>
        <dbReference type="SAM" id="Phobius"/>
    </source>
</evidence>
<comment type="subcellular location">
    <subcellularLocation>
        <location evidence="1">Membrane</location>
        <topology evidence="1">Multi-pass membrane protein</topology>
    </subcellularLocation>
</comment>
<dbReference type="InterPro" id="IPR013525">
    <property type="entry name" value="ABC2_TM"/>
</dbReference>
<dbReference type="InterPro" id="IPR050352">
    <property type="entry name" value="ABCG_transporters"/>
</dbReference>
<dbReference type="STRING" id="283909.R7UIK2"/>
<dbReference type="GO" id="GO:0005524">
    <property type="term" value="F:ATP binding"/>
    <property type="evidence" value="ECO:0007669"/>
    <property type="project" value="UniProtKB-KW"/>
</dbReference>
<keyword evidence="7 9" id="KW-1133">Transmembrane helix</keyword>
<evidence type="ECO:0000256" key="7">
    <source>
        <dbReference type="ARBA" id="ARBA00022989"/>
    </source>
</evidence>
<reference evidence="13" key="1">
    <citation type="submission" date="2012-12" db="EMBL/GenBank/DDBJ databases">
        <authorList>
            <person name="Hellsten U."/>
            <person name="Grimwood J."/>
            <person name="Chapman J.A."/>
            <person name="Shapiro H."/>
            <person name="Aerts A."/>
            <person name="Otillar R.P."/>
            <person name="Terry A.Y."/>
            <person name="Boore J.L."/>
            <person name="Simakov O."/>
            <person name="Marletaz F."/>
            <person name="Cho S.-J."/>
            <person name="Edsinger-Gonzales E."/>
            <person name="Havlak P."/>
            <person name="Kuo D.-H."/>
            <person name="Larsson T."/>
            <person name="Lv J."/>
            <person name="Arendt D."/>
            <person name="Savage R."/>
            <person name="Osoegawa K."/>
            <person name="de Jong P."/>
            <person name="Lindberg D.R."/>
            <person name="Seaver E.C."/>
            <person name="Weisblat D.A."/>
            <person name="Putnam N.H."/>
            <person name="Grigoriev I.V."/>
            <person name="Rokhsar D.S."/>
        </authorList>
    </citation>
    <scope>NUCLEOTIDE SEQUENCE</scope>
    <source>
        <strain evidence="13">I ESC-2004</strain>
    </source>
</reference>
<dbReference type="EMBL" id="AMQN01007660">
    <property type="status" value="NOT_ANNOTATED_CDS"/>
    <property type="molecule type" value="Genomic_DNA"/>
</dbReference>
<keyword evidence="4 9" id="KW-0812">Transmembrane</keyword>
<organism evidence="11">
    <name type="scientific">Capitella teleta</name>
    <name type="common">Polychaete worm</name>
    <dbReference type="NCBI Taxonomy" id="283909"/>
    <lineage>
        <taxon>Eukaryota</taxon>
        <taxon>Metazoa</taxon>
        <taxon>Spiralia</taxon>
        <taxon>Lophotrochozoa</taxon>
        <taxon>Annelida</taxon>
        <taxon>Polychaeta</taxon>
        <taxon>Sedentaria</taxon>
        <taxon>Scolecida</taxon>
        <taxon>Capitellidae</taxon>
        <taxon>Capitella</taxon>
    </lineage>
</organism>
<evidence type="ECO:0000256" key="1">
    <source>
        <dbReference type="ARBA" id="ARBA00004141"/>
    </source>
</evidence>
<dbReference type="InterPro" id="IPR027417">
    <property type="entry name" value="P-loop_NTPase"/>
</dbReference>
<evidence type="ECO:0000256" key="8">
    <source>
        <dbReference type="ARBA" id="ARBA00023136"/>
    </source>
</evidence>
<evidence type="ECO:0000313" key="13">
    <source>
        <dbReference type="Proteomes" id="UP000014760"/>
    </source>
</evidence>
<dbReference type="PROSITE" id="PS50893">
    <property type="entry name" value="ABC_TRANSPORTER_2"/>
    <property type="match status" value="1"/>
</dbReference>
<evidence type="ECO:0000313" key="11">
    <source>
        <dbReference type="EMBL" id="ELU05928.1"/>
    </source>
</evidence>
<keyword evidence="8 9" id="KW-0472">Membrane</keyword>
<dbReference type="OrthoDB" id="66620at2759"/>
<dbReference type="Pfam" id="PF00005">
    <property type="entry name" value="ABC_tran"/>
    <property type="match status" value="1"/>
</dbReference>
<dbReference type="Pfam" id="PF01061">
    <property type="entry name" value="ABC2_membrane"/>
    <property type="match status" value="1"/>
</dbReference>
<dbReference type="GO" id="GO:0016887">
    <property type="term" value="F:ATP hydrolysis activity"/>
    <property type="evidence" value="ECO:0007669"/>
    <property type="project" value="InterPro"/>
</dbReference>
<dbReference type="Pfam" id="PF19055">
    <property type="entry name" value="ABC2_membrane_7"/>
    <property type="match status" value="1"/>
</dbReference>
<name>R7UIK2_CAPTE</name>
<dbReference type="AlphaFoldDB" id="R7UIK2"/>
<dbReference type="Proteomes" id="UP000014760">
    <property type="component" value="Unassembled WGS sequence"/>
</dbReference>
<comment type="similarity">
    <text evidence="2">Belongs to the ABC transporter superfamily. ABCG family. Eye pigment precursor importer (TC 3.A.1.204) subfamily.</text>
</comment>
<keyword evidence="6" id="KW-0067">ATP-binding</keyword>
<dbReference type="InterPro" id="IPR003439">
    <property type="entry name" value="ABC_transporter-like_ATP-bd"/>
</dbReference>
<feature type="transmembrane region" description="Helical" evidence="9">
    <location>
        <begin position="490"/>
        <end position="510"/>
    </location>
</feature>
<dbReference type="CDD" id="cd03213">
    <property type="entry name" value="ABCG_EPDR"/>
    <property type="match status" value="1"/>
</dbReference>
<feature type="transmembrane region" description="Helical" evidence="9">
    <location>
        <begin position="517"/>
        <end position="539"/>
    </location>
</feature>
<keyword evidence="5" id="KW-0547">Nucleotide-binding</keyword>
<dbReference type="GO" id="GO:0008514">
    <property type="term" value="F:organic anion transmembrane transporter activity"/>
    <property type="evidence" value="ECO:0007669"/>
    <property type="project" value="UniProtKB-ARBA"/>
</dbReference>
<dbReference type="SUPFAM" id="SSF52540">
    <property type="entry name" value="P-loop containing nucleoside triphosphate hydrolases"/>
    <property type="match status" value="1"/>
</dbReference>
<dbReference type="InterPro" id="IPR003593">
    <property type="entry name" value="AAA+_ATPase"/>
</dbReference>
<dbReference type="SMART" id="SM00382">
    <property type="entry name" value="AAA"/>
    <property type="match status" value="1"/>
</dbReference>
<dbReference type="Gene3D" id="3.40.50.300">
    <property type="entry name" value="P-loop containing nucleotide triphosphate hydrolases"/>
    <property type="match status" value="1"/>
</dbReference>
<dbReference type="GO" id="GO:0016324">
    <property type="term" value="C:apical plasma membrane"/>
    <property type="evidence" value="ECO:0007669"/>
    <property type="project" value="UniProtKB-ARBA"/>
</dbReference>
<dbReference type="PANTHER" id="PTHR48041">
    <property type="entry name" value="ABC TRANSPORTER G FAMILY MEMBER 28"/>
    <property type="match status" value="1"/>
</dbReference>
<evidence type="ECO:0000313" key="12">
    <source>
        <dbReference type="EnsemblMetazoa" id="CapteP106482"/>
    </source>
</evidence>
<dbReference type="EnsemblMetazoa" id="CapteT106482">
    <property type="protein sequence ID" value="CapteP106482"/>
    <property type="gene ID" value="CapteG106482"/>
</dbReference>
<keyword evidence="3" id="KW-0813">Transport</keyword>
<dbReference type="FunFam" id="3.40.50.300:FF:000622">
    <property type="entry name" value="ATP-binding cassette sub-family G member 2"/>
    <property type="match status" value="1"/>
</dbReference>
<protein>
    <recommendedName>
        <fullName evidence="10">ABC transporter domain-containing protein</fullName>
    </recommendedName>
</protein>
<reference evidence="12" key="3">
    <citation type="submission" date="2015-06" db="UniProtKB">
        <authorList>
            <consortium name="EnsemblMetazoa"/>
        </authorList>
    </citation>
    <scope>IDENTIFICATION</scope>
</reference>
<accession>R7UIK2</accession>
<feature type="transmembrane region" description="Helical" evidence="9">
    <location>
        <begin position="410"/>
        <end position="432"/>
    </location>
</feature>
<dbReference type="GO" id="GO:0140359">
    <property type="term" value="F:ABC-type transporter activity"/>
    <property type="evidence" value="ECO:0007669"/>
    <property type="project" value="InterPro"/>
</dbReference>
<evidence type="ECO:0000256" key="4">
    <source>
        <dbReference type="ARBA" id="ARBA00022692"/>
    </source>
</evidence>